<organism evidence="6 7">
    <name type="scientific">Chitinophaga pollutisoli</name>
    <dbReference type="NCBI Taxonomy" id="3133966"/>
    <lineage>
        <taxon>Bacteria</taxon>
        <taxon>Pseudomonadati</taxon>
        <taxon>Bacteroidota</taxon>
        <taxon>Chitinophagia</taxon>
        <taxon>Chitinophagales</taxon>
        <taxon>Chitinophagaceae</taxon>
        <taxon>Chitinophaga</taxon>
    </lineage>
</organism>
<dbReference type="GO" id="GO:0005524">
    <property type="term" value="F:ATP binding"/>
    <property type="evidence" value="ECO:0007669"/>
    <property type="project" value="UniProtKB-KW"/>
</dbReference>
<proteinExistence type="inferred from homology"/>
<dbReference type="InterPro" id="IPR003439">
    <property type="entry name" value="ABC_transporter-like_ATP-bd"/>
</dbReference>
<keyword evidence="2" id="KW-0813">Transport</keyword>
<dbReference type="CDD" id="cd03230">
    <property type="entry name" value="ABC_DR_subfamily_A"/>
    <property type="match status" value="1"/>
</dbReference>
<dbReference type="EMBL" id="CP149822">
    <property type="protein sequence ID" value="WZN42157.1"/>
    <property type="molecule type" value="Genomic_DNA"/>
</dbReference>
<dbReference type="PANTHER" id="PTHR43335:SF4">
    <property type="entry name" value="ABC TRANSPORTER, ATP-BINDING PROTEIN"/>
    <property type="match status" value="1"/>
</dbReference>
<dbReference type="Gene3D" id="3.40.50.300">
    <property type="entry name" value="P-loop containing nucleotide triphosphate hydrolases"/>
    <property type="match status" value="1"/>
</dbReference>
<evidence type="ECO:0000256" key="2">
    <source>
        <dbReference type="ARBA" id="ARBA00022448"/>
    </source>
</evidence>
<reference evidence="7" key="1">
    <citation type="submission" date="2024-03" db="EMBL/GenBank/DDBJ databases">
        <title>Chitinophaga horti sp. nov., isolated from garden soil.</title>
        <authorList>
            <person name="Lee D.S."/>
            <person name="Han D.M."/>
            <person name="Baek J.H."/>
            <person name="Choi D.G."/>
            <person name="Jeon J.H."/>
            <person name="Jeon C.O."/>
        </authorList>
    </citation>
    <scope>NUCLEOTIDE SEQUENCE [LARGE SCALE GENOMIC DNA]</scope>
    <source>
        <strain evidence="7">GPA1</strain>
    </source>
</reference>
<dbReference type="Pfam" id="PF00005">
    <property type="entry name" value="ABC_tran"/>
    <property type="match status" value="1"/>
</dbReference>
<evidence type="ECO:0000256" key="1">
    <source>
        <dbReference type="ARBA" id="ARBA00005417"/>
    </source>
</evidence>
<evidence type="ECO:0000313" key="6">
    <source>
        <dbReference type="EMBL" id="WZN42157.1"/>
    </source>
</evidence>
<dbReference type="SMART" id="SM00382">
    <property type="entry name" value="AAA"/>
    <property type="match status" value="1"/>
</dbReference>
<dbReference type="Proteomes" id="UP001485459">
    <property type="component" value="Chromosome"/>
</dbReference>
<dbReference type="InterPro" id="IPR027417">
    <property type="entry name" value="P-loop_NTPase"/>
</dbReference>
<dbReference type="SUPFAM" id="SSF52540">
    <property type="entry name" value="P-loop containing nucleoside triphosphate hydrolases"/>
    <property type="match status" value="1"/>
</dbReference>
<keyword evidence="7" id="KW-1185">Reference proteome</keyword>
<evidence type="ECO:0000256" key="3">
    <source>
        <dbReference type="ARBA" id="ARBA00022741"/>
    </source>
</evidence>
<protein>
    <submittedName>
        <fullName evidence="6">ABC transporter ATP-binding protein</fullName>
    </submittedName>
</protein>
<comment type="similarity">
    <text evidence="1">Belongs to the ABC transporter superfamily.</text>
</comment>
<keyword evidence="4 6" id="KW-0067">ATP-binding</keyword>
<evidence type="ECO:0000313" key="7">
    <source>
        <dbReference type="Proteomes" id="UP001485459"/>
    </source>
</evidence>
<dbReference type="PROSITE" id="PS50893">
    <property type="entry name" value="ABC_TRANSPORTER_2"/>
    <property type="match status" value="1"/>
</dbReference>
<gene>
    <name evidence="6" type="ORF">WJU16_03790</name>
</gene>
<dbReference type="PANTHER" id="PTHR43335">
    <property type="entry name" value="ABC TRANSPORTER, ATP-BINDING PROTEIN"/>
    <property type="match status" value="1"/>
</dbReference>
<keyword evidence="3" id="KW-0547">Nucleotide-binding</keyword>
<accession>A0ABZ2YS57</accession>
<sequence length="329" mass="36465">MDHPIIQLEGLTKRYGRVKAVDNLSLQIGKGEIFGLIGPNGAGKTTTILMLLGLTEPSAGKAMVCGIDATRHPIPVKRKVGYLPDSVGFYDNLTALENLQFIGRLNGIPEHAIAARARKTLELVGLEKEMHKKTSAFSRGMKQRLGLADLLVREPEVMILDEPTLGIDPAGIREFLELIRQLSRQQGLTVLLSSHHLHQMQQICDRVGIFVEGRLLVEGNIDTISSRLFGKEPYVVTVTVREDLAVHPALEQQLRSIQGVQDVKVAGHAVELSCRTEITPDAVRLMVQEGLSITAVQRKAYGLDEIYQRYFESNPKMSETHGKVQHIYP</sequence>
<feature type="domain" description="ABC transporter" evidence="5">
    <location>
        <begin position="6"/>
        <end position="237"/>
    </location>
</feature>
<evidence type="ECO:0000256" key="4">
    <source>
        <dbReference type="ARBA" id="ARBA00022840"/>
    </source>
</evidence>
<dbReference type="InterPro" id="IPR003593">
    <property type="entry name" value="AAA+_ATPase"/>
</dbReference>
<dbReference type="RefSeq" id="WP_341836993.1">
    <property type="nucleotide sequence ID" value="NZ_CP149822.1"/>
</dbReference>
<name>A0ABZ2YS57_9BACT</name>
<evidence type="ECO:0000259" key="5">
    <source>
        <dbReference type="PROSITE" id="PS50893"/>
    </source>
</evidence>